<dbReference type="EMBL" id="BPLR01017545">
    <property type="protein sequence ID" value="GIY92509.1"/>
    <property type="molecule type" value="Genomic_DNA"/>
</dbReference>
<keyword evidence="2" id="KW-1185">Reference proteome</keyword>
<comment type="caution">
    <text evidence="1">The sequence shown here is derived from an EMBL/GenBank/DDBJ whole genome shotgun (WGS) entry which is preliminary data.</text>
</comment>
<evidence type="ECO:0000313" key="1">
    <source>
        <dbReference type="EMBL" id="GIY92509.1"/>
    </source>
</evidence>
<organism evidence="1 2">
    <name type="scientific">Caerostris extrusa</name>
    <name type="common">Bark spider</name>
    <name type="synonym">Caerostris bankana</name>
    <dbReference type="NCBI Taxonomy" id="172846"/>
    <lineage>
        <taxon>Eukaryota</taxon>
        <taxon>Metazoa</taxon>
        <taxon>Ecdysozoa</taxon>
        <taxon>Arthropoda</taxon>
        <taxon>Chelicerata</taxon>
        <taxon>Arachnida</taxon>
        <taxon>Araneae</taxon>
        <taxon>Araneomorphae</taxon>
        <taxon>Entelegynae</taxon>
        <taxon>Araneoidea</taxon>
        <taxon>Araneidae</taxon>
        <taxon>Caerostris</taxon>
    </lineage>
</organism>
<sequence>MDCNPQLFCYRNLVWRSTEEKSWFRGIDAIAEEHHLPVKIYVPLQKNIWAQEKDGRKKQSCVGRGTRKCLICKRKKKEEKKIWRE</sequence>
<reference evidence="1 2" key="1">
    <citation type="submission" date="2021-06" db="EMBL/GenBank/DDBJ databases">
        <title>Caerostris extrusa draft genome.</title>
        <authorList>
            <person name="Kono N."/>
            <person name="Arakawa K."/>
        </authorList>
    </citation>
    <scope>NUCLEOTIDE SEQUENCE [LARGE SCALE GENOMIC DNA]</scope>
</reference>
<name>A0AAV4XFF1_CAEEX</name>
<dbReference type="Proteomes" id="UP001054945">
    <property type="component" value="Unassembled WGS sequence"/>
</dbReference>
<evidence type="ECO:0000313" key="2">
    <source>
        <dbReference type="Proteomes" id="UP001054945"/>
    </source>
</evidence>
<dbReference type="AlphaFoldDB" id="A0AAV4XFF1"/>
<proteinExistence type="predicted"/>
<accession>A0AAV4XFF1</accession>
<protein>
    <submittedName>
        <fullName evidence="1">Uncharacterized protein</fullName>
    </submittedName>
</protein>
<gene>
    <name evidence="1" type="ORF">CEXT_584371</name>
</gene>